<dbReference type="PANTHER" id="PTHR46383">
    <property type="entry name" value="ASPARTATE AMINOTRANSFERASE"/>
    <property type="match status" value="1"/>
</dbReference>
<evidence type="ECO:0000313" key="10">
    <source>
        <dbReference type="Proteomes" id="UP000008888"/>
    </source>
</evidence>
<evidence type="ECO:0000259" key="8">
    <source>
        <dbReference type="Pfam" id="PF00155"/>
    </source>
</evidence>
<evidence type="ECO:0000256" key="2">
    <source>
        <dbReference type="ARBA" id="ARBA00007441"/>
    </source>
</evidence>
<evidence type="ECO:0000256" key="7">
    <source>
        <dbReference type="SAM" id="Coils"/>
    </source>
</evidence>
<dbReference type="PROSITE" id="PS00105">
    <property type="entry name" value="AA_TRANSFER_CLASS_1"/>
    <property type="match status" value="1"/>
</dbReference>
<evidence type="ECO:0000256" key="1">
    <source>
        <dbReference type="ARBA" id="ARBA00001933"/>
    </source>
</evidence>
<reference evidence="10" key="3">
    <citation type="submission" date="2011-05" db="EMBL/GenBank/DDBJ databases">
        <title>Complete sequence of Methylomonas methanica MC09.</title>
        <authorList>
            <consortium name="US DOE Joint Genome Institute"/>
            <person name="Lucas S."/>
            <person name="Han J."/>
            <person name="Lapidus A."/>
            <person name="Cheng J.-F."/>
            <person name="Goodwin L."/>
            <person name="Pitluck S."/>
            <person name="Peters L."/>
            <person name="Mikhailova N."/>
            <person name="Teshima H."/>
            <person name="Han C."/>
            <person name="Tapia R."/>
            <person name="Land M."/>
            <person name="Hauser L."/>
            <person name="Kyrpides N."/>
            <person name="Ivanova N."/>
            <person name="Pagani I."/>
            <person name="Stein L."/>
            <person name="Woyke T."/>
        </authorList>
    </citation>
    <scope>NUCLEOTIDE SEQUENCE [LARGE SCALE GENOMIC DNA]</scope>
    <source>
        <strain evidence="10">MC09</strain>
    </source>
</reference>
<dbReference type="Proteomes" id="UP000008888">
    <property type="component" value="Chromosome"/>
</dbReference>
<reference evidence="9 10" key="1">
    <citation type="journal article" date="2011" name="J. Bacteriol.">
        <title>Complete Genome Sequence of the Aerobic Marine Methanotroph Methylomonas methanica MC09.</title>
        <authorList>
            <person name="Boden R."/>
            <person name="Cunliffe M."/>
            <person name="Scanlan J."/>
            <person name="Moussard H."/>
            <person name="Kits K.D."/>
            <person name="Klotz M.G."/>
            <person name="Jetten M.S."/>
            <person name="Vuilleumier S."/>
            <person name="Han J."/>
            <person name="Peters L."/>
            <person name="Mikhailova N."/>
            <person name="Teshima H."/>
            <person name="Tapia R."/>
            <person name="Kyrpides N."/>
            <person name="Ivanova N."/>
            <person name="Pagani I."/>
            <person name="Cheng J.F."/>
            <person name="Goodwin L."/>
            <person name="Han C."/>
            <person name="Hauser L."/>
            <person name="Land M.L."/>
            <person name="Lapidus A."/>
            <person name="Lucas S."/>
            <person name="Pitluck S."/>
            <person name="Woyke T."/>
            <person name="Stein L."/>
            <person name="Murrell J.C."/>
        </authorList>
    </citation>
    <scope>NUCLEOTIDE SEQUENCE [LARGE SCALE GENOMIC DNA]</scope>
    <source>
        <strain evidence="9 10">MC09</strain>
    </source>
</reference>
<keyword evidence="10" id="KW-1185">Reference proteome</keyword>
<dbReference type="STRING" id="857087.Metme_2395"/>
<dbReference type="CDD" id="cd00609">
    <property type="entry name" value="AAT_like"/>
    <property type="match status" value="1"/>
</dbReference>
<dbReference type="PANTHER" id="PTHR46383:SF2">
    <property type="entry name" value="AMINOTRANSFERASE"/>
    <property type="match status" value="1"/>
</dbReference>
<dbReference type="HOGENOM" id="CLU_017584_4_3_6"/>
<sequence>MPAHQPIGKATMKQKVADRMQGISAFYVMELLQRAKQLEREGRDIIHMEVGEPDFPTPQGVIDAGRALLKTGDVKYTAAAGLPELRGSIAEHYRRQYGVRLDPARVFVTPGASGAFLLAFGISLNPGEHVMMADPCYPCNDNFVRLFNGHTHFVNVGSDSEYQLTADLIAQHWRPNSKGVLVASPSNPTGTLLNGEDLKGAIDQVHELGGCFYSDEIYHGLVYDRPAMSALAYSDDAFVINSFSKFFGMTGWRVGWLVVPEDFVEAAEKLAQNIFISTPTHSQYAALASFTEENLAELERRRLELKARRDFLYENLLRLGFKIACKPEGAFYVYADCSAFTDNSFDFARNLLEQEGVAVTPGRDFGEYLANKHIRFAYTASMDRMAAALIRLERFICR</sequence>
<dbReference type="EC" id="2.6.1.-" evidence="6"/>
<dbReference type="GO" id="GO:0030170">
    <property type="term" value="F:pyridoxal phosphate binding"/>
    <property type="evidence" value="ECO:0007669"/>
    <property type="project" value="InterPro"/>
</dbReference>
<dbReference type="GO" id="GO:0006520">
    <property type="term" value="P:amino acid metabolic process"/>
    <property type="evidence" value="ECO:0007669"/>
    <property type="project" value="InterPro"/>
</dbReference>
<dbReference type="InterPro" id="IPR004838">
    <property type="entry name" value="NHTrfase_class1_PyrdxlP-BS"/>
</dbReference>
<dbReference type="EMBL" id="CP002738">
    <property type="protein sequence ID" value="AEG00795.1"/>
    <property type="molecule type" value="Genomic_DNA"/>
</dbReference>
<comment type="similarity">
    <text evidence="2 6">Belongs to the class-I pyridoxal-phosphate-dependent aminotransferase family.</text>
</comment>
<dbReference type="KEGG" id="mmt:Metme_2395"/>
<keyword evidence="5" id="KW-0663">Pyridoxal phosphate</keyword>
<reference key="2">
    <citation type="submission" date="2011-05" db="EMBL/GenBank/DDBJ databases">
        <title>Complete genome sequence of the aerobic marine methanotroph Methylomonas methanica MC09.</title>
        <authorList>
            <person name="Boden R."/>
            <person name="Cunliffe M."/>
            <person name="Scanlan J."/>
            <person name="Moussard H."/>
            <person name="Kits K.D."/>
            <person name="Klotz M."/>
            <person name="Jetten M."/>
            <person name="Vuilleumier S."/>
            <person name="Han J."/>
            <person name="Peters L."/>
            <person name="Mikhailova N."/>
            <person name="Teshima H."/>
            <person name="Tapia R."/>
            <person name="Kyrpides N."/>
            <person name="Ivanova N."/>
            <person name="Pagani I."/>
            <person name="Cheng J.-F."/>
            <person name="Goodwin L."/>
            <person name="Han C."/>
            <person name="Hauser L."/>
            <person name="Land M."/>
            <person name="Lapidus A."/>
            <person name="Lucas S."/>
            <person name="Pitluck S."/>
            <person name="Woyke T."/>
            <person name="Stein L.Y."/>
            <person name="Murrell C."/>
        </authorList>
    </citation>
    <scope>NUCLEOTIDE SEQUENCE</scope>
    <source>
        <strain>MC09</strain>
    </source>
</reference>
<dbReference type="InterPro" id="IPR015421">
    <property type="entry name" value="PyrdxlP-dep_Trfase_major"/>
</dbReference>
<dbReference type="Pfam" id="PF00155">
    <property type="entry name" value="Aminotran_1_2"/>
    <property type="match status" value="1"/>
</dbReference>
<accession>F9ZVZ1</accession>
<dbReference type="GO" id="GO:0008483">
    <property type="term" value="F:transaminase activity"/>
    <property type="evidence" value="ECO:0007669"/>
    <property type="project" value="UniProtKB-KW"/>
</dbReference>
<dbReference type="SUPFAM" id="SSF53383">
    <property type="entry name" value="PLP-dependent transferases"/>
    <property type="match status" value="1"/>
</dbReference>
<comment type="cofactor">
    <cofactor evidence="1 6">
        <name>pyridoxal 5'-phosphate</name>
        <dbReference type="ChEBI" id="CHEBI:597326"/>
    </cofactor>
</comment>
<proteinExistence type="inferred from homology"/>
<evidence type="ECO:0000256" key="6">
    <source>
        <dbReference type="RuleBase" id="RU000481"/>
    </source>
</evidence>
<keyword evidence="7" id="KW-0175">Coiled coil</keyword>
<dbReference type="InterPro" id="IPR004839">
    <property type="entry name" value="Aminotransferase_I/II_large"/>
</dbReference>
<feature type="domain" description="Aminotransferase class I/classII large" evidence="8">
    <location>
        <begin position="44"/>
        <end position="384"/>
    </location>
</feature>
<name>F9ZVZ1_METMM</name>
<protein>
    <recommendedName>
        <fullName evidence="6">Aminotransferase</fullName>
        <ecNumber evidence="6">2.6.1.-</ecNumber>
    </recommendedName>
</protein>
<keyword evidence="3 6" id="KW-0032">Aminotransferase</keyword>
<gene>
    <name evidence="9" type="ordered locus">Metme_2395</name>
</gene>
<evidence type="ECO:0000313" key="9">
    <source>
        <dbReference type="EMBL" id="AEG00795.1"/>
    </source>
</evidence>
<keyword evidence="4 6" id="KW-0808">Transferase</keyword>
<feature type="coiled-coil region" evidence="7">
    <location>
        <begin position="281"/>
        <end position="315"/>
    </location>
</feature>
<evidence type="ECO:0000256" key="3">
    <source>
        <dbReference type="ARBA" id="ARBA00022576"/>
    </source>
</evidence>
<dbReference type="InterPro" id="IPR015424">
    <property type="entry name" value="PyrdxlP-dep_Trfase"/>
</dbReference>
<dbReference type="NCBIfam" id="NF006514">
    <property type="entry name" value="PRK08960.1"/>
    <property type="match status" value="1"/>
</dbReference>
<dbReference type="eggNOG" id="COG0436">
    <property type="taxonomic scope" value="Bacteria"/>
</dbReference>
<organism evidence="9 10">
    <name type="scientific">Methylomonas methanica (strain DSM 25384 / MC09)</name>
    <dbReference type="NCBI Taxonomy" id="857087"/>
    <lineage>
        <taxon>Bacteria</taxon>
        <taxon>Pseudomonadati</taxon>
        <taxon>Pseudomonadota</taxon>
        <taxon>Gammaproteobacteria</taxon>
        <taxon>Methylococcales</taxon>
        <taxon>Methylococcaceae</taxon>
        <taxon>Methylomonas</taxon>
    </lineage>
</organism>
<dbReference type="InterPro" id="IPR050596">
    <property type="entry name" value="AspAT/PAT-like"/>
</dbReference>
<dbReference type="AlphaFoldDB" id="F9ZVZ1"/>
<evidence type="ECO:0000256" key="5">
    <source>
        <dbReference type="ARBA" id="ARBA00022898"/>
    </source>
</evidence>
<evidence type="ECO:0000256" key="4">
    <source>
        <dbReference type="ARBA" id="ARBA00022679"/>
    </source>
</evidence>
<dbReference type="Gene3D" id="3.40.640.10">
    <property type="entry name" value="Type I PLP-dependent aspartate aminotransferase-like (Major domain)"/>
    <property type="match status" value="1"/>
</dbReference>